<reference evidence="2" key="2">
    <citation type="submission" date="2018-05" db="EMBL/GenBank/DDBJ databases">
        <title>OpunRS2 (Oryza punctata Reference Sequence Version 2).</title>
        <authorList>
            <person name="Zhang J."/>
            <person name="Kudrna D."/>
            <person name="Lee S."/>
            <person name="Talag J."/>
            <person name="Welchert J."/>
            <person name="Wing R.A."/>
        </authorList>
    </citation>
    <scope>NUCLEOTIDE SEQUENCE [LARGE SCALE GENOMIC DNA]</scope>
</reference>
<dbReference type="Proteomes" id="UP000026962">
    <property type="component" value="Chromosome 8"/>
</dbReference>
<name>A0A0E0LSS4_ORYPU</name>
<evidence type="ECO:0000256" key="1">
    <source>
        <dbReference type="SAM" id="MobiDB-lite"/>
    </source>
</evidence>
<proteinExistence type="predicted"/>
<dbReference type="HOGENOM" id="CLU_1963181_0_0_1"/>
<evidence type="ECO:0000313" key="2">
    <source>
        <dbReference type="EnsemblPlants" id="OPUNC08G07040.1"/>
    </source>
</evidence>
<feature type="compositionally biased region" description="Basic and acidic residues" evidence="1">
    <location>
        <begin position="48"/>
        <end position="65"/>
    </location>
</feature>
<feature type="region of interest" description="Disordered" evidence="1">
    <location>
        <begin position="25"/>
        <end position="65"/>
    </location>
</feature>
<evidence type="ECO:0000313" key="3">
    <source>
        <dbReference type="Proteomes" id="UP000026962"/>
    </source>
</evidence>
<sequence>MPPPSSEPLKLYQEPSFHQILRTMIPVAREEDEEEDEEQEAAPPPLRKAGEELAKSGDERRLRPPEFMEEFRLRRRTYVLGWIELGETSLLRRRARVGEVSDFLLPHPHPATPTPTQQHAAELSGCVK</sequence>
<accession>A0A0E0LSS4</accession>
<keyword evidence="3" id="KW-1185">Reference proteome</keyword>
<protein>
    <submittedName>
        <fullName evidence="2">Uncharacterized protein</fullName>
    </submittedName>
</protein>
<dbReference type="Gramene" id="OPUNC08G07040.1">
    <property type="protein sequence ID" value="OPUNC08G07040.1"/>
    <property type="gene ID" value="OPUNC08G07040"/>
</dbReference>
<organism evidence="2">
    <name type="scientific">Oryza punctata</name>
    <name type="common">Red rice</name>
    <dbReference type="NCBI Taxonomy" id="4537"/>
    <lineage>
        <taxon>Eukaryota</taxon>
        <taxon>Viridiplantae</taxon>
        <taxon>Streptophyta</taxon>
        <taxon>Embryophyta</taxon>
        <taxon>Tracheophyta</taxon>
        <taxon>Spermatophyta</taxon>
        <taxon>Magnoliopsida</taxon>
        <taxon>Liliopsida</taxon>
        <taxon>Poales</taxon>
        <taxon>Poaceae</taxon>
        <taxon>BOP clade</taxon>
        <taxon>Oryzoideae</taxon>
        <taxon>Oryzeae</taxon>
        <taxon>Oryzinae</taxon>
        <taxon>Oryza</taxon>
    </lineage>
</organism>
<feature type="compositionally biased region" description="Acidic residues" evidence="1">
    <location>
        <begin position="30"/>
        <end position="40"/>
    </location>
</feature>
<dbReference type="EnsemblPlants" id="OPUNC08G07040.1">
    <property type="protein sequence ID" value="OPUNC08G07040.1"/>
    <property type="gene ID" value="OPUNC08G07040"/>
</dbReference>
<reference evidence="2" key="1">
    <citation type="submission" date="2015-04" db="UniProtKB">
        <authorList>
            <consortium name="EnsemblPlants"/>
        </authorList>
    </citation>
    <scope>IDENTIFICATION</scope>
</reference>
<dbReference type="AlphaFoldDB" id="A0A0E0LSS4"/>
<feature type="region of interest" description="Disordered" evidence="1">
    <location>
        <begin position="105"/>
        <end position="128"/>
    </location>
</feature>